<sequence>MAEIQPFRAVRYNPDVAGDVSLNVCPPFDVITPQLQQELYARSKYNIVRLELARRGLTMDPYDSAAETAQNWMNSGALKHEEAPSIYVTEEEFEYQGQTLLRRGFVAAVRLEDYDQKVILPHEGTRSEWVADRVKLMGAAQSNYSPLLSIFRDDLRSSVGNLVRAIAGGEPTAVFTPPDMPQLRLWRVSDPGTIGVLQEALKDSEVFIADGHHRYEAALRYRGSVRAEREVEHDESINFRIMMLVSFDEPGLITRGYHRLIESATDAEFAGIVSSVEKSCDLEEWLPSDGLSTTEQIEEFSVALGEREGDEVVFGLFAKEPGKFHIARMTSPPPAENALENSEYSQLHTHILSSVISEEREEAVISPHHDAGLIARQIESGEARMTFIMRPVPLDEFVSIVTRGWRLPAKATNFYPKPPAGAVIQRFGDEL</sequence>
<evidence type="ECO:0000313" key="4">
    <source>
        <dbReference type="Proteomes" id="UP001321249"/>
    </source>
</evidence>
<organism evidence="2 3">
    <name type="scientific">Candidatus Lucifugimonas marina</name>
    <dbReference type="NCBI Taxonomy" id="3038979"/>
    <lineage>
        <taxon>Bacteria</taxon>
        <taxon>Bacillati</taxon>
        <taxon>Chloroflexota</taxon>
        <taxon>Dehalococcoidia</taxon>
        <taxon>SAR202 cluster</taxon>
        <taxon>Candidatus Lucifugimonadales</taxon>
        <taxon>Candidatus Lucifugimonadaceae</taxon>
        <taxon>Candidatus Lucifugimonas</taxon>
    </lineage>
</organism>
<reference evidence="3 4" key="1">
    <citation type="submission" date="2019-11" db="EMBL/GenBank/DDBJ databases">
        <authorList>
            <person name="Cho J.-C."/>
        </authorList>
    </citation>
    <scope>NUCLEOTIDE SEQUENCE [LARGE SCALE GENOMIC DNA]</scope>
    <source>
        <strain evidence="2 3">JH1073</strain>
        <strain evidence="1 4">JH702</strain>
    </source>
</reference>
<gene>
    <name evidence="1" type="ORF">GKO46_08145</name>
    <name evidence="2" type="ORF">GKO48_02150</name>
</gene>
<keyword evidence="3" id="KW-1185">Reference proteome</keyword>
<dbReference type="EMBL" id="WMBE01000002">
    <property type="protein sequence ID" value="MDG0867042.1"/>
    <property type="molecule type" value="Genomic_DNA"/>
</dbReference>
<evidence type="ECO:0000313" key="1">
    <source>
        <dbReference type="EMBL" id="MDG0867042.1"/>
    </source>
</evidence>
<proteinExistence type="predicted"/>
<evidence type="ECO:0000313" key="3">
    <source>
        <dbReference type="Proteomes" id="UP001219901"/>
    </source>
</evidence>
<dbReference type="PANTHER" id="PTHR36454:SF1">
    <property type="entry name" value="DUF1015 DOMAIN-CONTAINING PROTEIN"/>
    <property type="match status" value="1"/>
</dbReference>
<dbReference type="PANTHER" id="PTHR36454">
    <property type="entry name" value="LMO2823 PROTEIN"/>
    <property type="match status" value="1"/>
</dbReference>
<dbReference type="AlphaFoldDB" id="A0AAJ5ZCG4"/>
<dbReference type="Proteomes" id="UP001321249">
    <property type="component" value="Unassembled WGS sequence"/>
</dbReference>
<reference evidence="3" key="3">
    <citation type="submission" date="2023-06" db="EMBL/GenBank/DDBJ databases">
        <title>Pangenomics reveal diversification of enzyme families and niche specialization in globally abundant SAR202 bacteria.</title>
        <authorList>
            <person name="Saw J.H.W."/>
        </authorList>
    </citation>
    <scope>NUCLEOTIDE SEQUENCE [LARGE SCALE GENOMIC DNA]</scope>
    <source>
        <strain evidence="3">JH1073</strain>
    </source>
</reference>
<accession>A0AAJ5ZCG4</accession>
<dbReference type="RefSeq" id="WP_342824997.1">
    <property type="nucleotide sequence ID" value="NZ_CP046146.1"/>
</dbReference>
<reference evidence="2" key="2">
    <citation type="journal article" date="2023" name="Nat. Commun.">
        <title>Cultivation of marine bacteria of the SAR202 clade.</title>
        <authorList>
            <person name="Lim Y."/>
            <person name="Seo J.H."/>
            <person name="Giovannoni S.J."/>
            <person name="Kang I."/>
            <person name="Cho J.C."/>
        </authorList>
    </citation>
    <scope>NUCLEOTIDE SEQUENCE</scope>
    <source>
        <strain evidence="2">JH1073</strain>
    </source>
</reference>
<dbReference type="EMBL" id="CP046147">
    <property type="protein sequence ID" value="WFG38455.1"/>
    <property type="molecule type" value="Genomic_DNA"/>
</dbReference>
<dbReference type="Proteomes" id="UP001219901">
    <property type="component" value="Chromosome"/>
</dbReference>
<dbReference type="Pfam" id="PF06245">
    <property type="entry name" value="DUF1015"/>
    <property type="match status" value="1"/>
</dbReference>
<evidence type="ECO:0000313" key="2">
    <source>
        <dbReference type="EMBL" id="WFG38455.1"/>
    </source>
</evidence>
<dbReference type="PIRSF" id="PIRSF033563">
    <property type="entry name" value="UCP033563"/>
    <property type="match status" value="1"/>
</dbReference>
<name>A0AAJ5ZCG4_9CHLR</name>
<protein>
    <submittedName>
        <fullName evidence="2">DUF1015 family protein</fullName>
    </submittedName>
</protein>
<dbReference type="InterPro" id="IPR008323">
    <property type="entry name" value="UCP033563"/>
</dbReference>